<keyword evidence="2" id="KW-1133">Transmembrane helix</keyword>
<dbReference type="EMBL" id="UYYG01000022">
    <property type="protein sequence ID" value="VDN51480.1"/>
    <property type="molecule type" value="Genomic_DNA"/>
</dbReference>
<feature type="region of interest" description="Disordered" evidence="1">
    <location>
        <begin position="208"/>
        <end position="232"/>
    </location>
</feature>
<organism evidence="4 6">
    <name type="scientific">Dracunculus medinensis</name>
    <name type="common">Guinea worm</name>
    <dbReference type="NCBI Taxonomy" id="318479"/>
    <lineage>
        <taxon>Eukaryota</taxon>
        <taxon>Metazoa</taxon>
        <taxon>Ecdysozoa</taxon>
        <taxon>Nematoda</taxon>
        <taxon>Chromadorea</taxon>
        <taxon>Rhabditida</taxon>
        <taxon>Spirurina</taxon>
        <taxon>Dracunculoidea</taxon>
        <taxon>Dracunculidae</taxon>
        <taxon>Dracunculus</taxon>
    </lineage>
</organism>
<evidence type="ECO:0000256" key="2">
    <source>
        <dbReference type="SAM" id="Phobius"/>
    </source>
</evidence>
<evidence type="ECO:0000313" key="6">
    <source>
        <dbReference type="WBParaSite" id="DME_0000683901-mRNA-1"/>
    </source>
</evidence>
<protein>
    <submittedName>
        <fullName evidence="3 6">Uncharacterized protein</fullName>
    </submittedName>
</protein>
<keyword evidence="5" id="KW-1185">Reference proteome</keyword>
<feature type="region of interest" description="Disordered" evidence="1">
    <location>
        <begin position="157"/>
        <end position="176"/>
    </location>
</feature>
<gene>
    <name evidence="3" type="ORF">DME_LOCUS1453</name>
</gene>
<accession>A0A158Q595</accession>
<keyword evidence="2" id="KW-0812">Transmembrane</keyword>
<sequence>MLESACKSETICRSTHSSQCKFTHLQLYSIDLQLTCCCSKLYCNGKTKQRLRAVRERFKKIEKNYPLKRISRKSSSDQANGQSSTIGRDLFNLANAHKNDNIQVNNNDNELYEDRWMRKDNSSGKKGKNIEIPSKEGNSQLEQRANFTTLKPSTPISSIRITSKNGKNIPPEIDPTTLLSFTPNQSKTQFTMSENFKSITLTRRNEVSFPSSNTTKSSTSFTKRHEKPLSTKSPEIRTSILSTSNISFTNIKIREEIKSRETTISIHSDTHILPIVSHIEDDYITKFPEEKKNGRTSFSEEKNHNASPFLKRSHLATEKNKIQFIEQNTKTEEENDVNAMKRTIPWWIITLSGFMISVIIAAIIFKIVKKRSKSTKLNAEQELTPLKKLNEEKDER</sequence>
<evidence type="ECO:0000313" key="4">
    <source>
        <dbReference type="Proteomes" id="UP000038040"/>
    </source>
</evidence>
<dbReference type="AlphaFoldDB" id="A0A158Q595"/>
<dbReference type="Proteomes" id="UP000038040">
    <property type="component" value="Unplaced"/>
</dbReference>
<reference evidence="6" key="1">
    <citation type="submission" date="2016-04" db="UniProtKB">
        <authorList>
            <consortium name="WormBaseParasite"/>
        </authorList>
    </citation>
    <scope>IDENTIFICATION</scope>
</reference>
<name>A0A158Q595_DRAME</name>
<evidence type="ECO:0000313" key="5">
    <source>
        <dbReference type="Proteomes" id="UP000274756"/>
    </source>
</evidence>
<dbReference type="WBParaSite" id="DME_0000683901-mRNA-1">
    <property type="protein sequence ID" value="DME_0000683901-mRNA-1"/>
    <property type="gene ID" value="DME_0000683901"/>
</dbReference>
<evidence type="ECO:0000256" key="1">
    <source>
        <dbReference type="SAM" id="MobiDB-lite"/>
    </source>
</evidence>
<evidence type="ECO:0000313" key="3">
    <source>
        <dbReference type="EMBL" id="VDN51480.1"/>
    </source>
</evidence>
<dbReference type="Proteomes" id="UP000274756">
    <property type="component" value="Unassembled WGS sequence"/>
</dbReference>
<feature type="compositionally biased region" description="Low complexity" evidence="1">
    <location>
        <begin position="208"/>
        <end position="221"/>
    </location>
</feature>
<keyword evidence="2" id="KW-0472">Membrane</keyword>
<feature type="transmembrane region" description="Helical" evidence="2">
    <location>
        <begin position="344"/>
        <end position="368"/>
    </location>
</feature>
<feature type="region of interest" description="Disordered" evidence="1">
    <location>
        <begin position="119"/>
        <end position="142"/>
    </location>
</feature>
<proteinExistence type="predicted"/>
<reference evidence="3 5" key="2">
    <citation type="submission" date="2018-11" db="EMBL/GenBank/DDBJ databases">
        <authorList>
            <consortium name="Pathogen Informatics"/>
        </authorList>
    </citation>
    <scope>NUCLEOTIDE SEQUENCE [LARGE SCALE GENOMIC DNA]</scope>
</reference>